<dbReference type="GO" id="GO:0051131">
    <property type="term" value="P:chaperone-mediated protein complex assembly"/>
    <property type="evidence" value="ECO:0007669"/>
    <property type="project" value="UniProtKB-UniRule"/>
</dbReference>
<keyword evidence="4 11" id="KW-0378">Hydrolase</keyword>
<keyword evidence="9 11" id="KW-0496">Mitochondrion</keyword>
<evidence type="ECO:0000256" key="6">
    <source>
        <dbReference type="ARBA" id="ARBA00022840"/>
    </source>
</evidence>
<keyword evidence="3 11" id="KW-0547">Nucleotide-binding</keyword>
<dbReference type="InterPro" id="IPR027503">
    <property type="entry name" value="Lonm_euk"/>
</dbReference>
<dbReference type="GO" id="GO:0004252">
    <property type="term" value="F:serine-type endopeptidase activity"/>
    <property type="evidence" value="ECO:0007669"/>
    <property type="project" value="UniProtKB-UniRule"/>
</dbReference>
<dbReference type="GO" id="GO:0004176">
    <property type="term" value="F:ATP-dependent peptidase activity"/>
    <property type="evidence" value="ECO:0007669"/>
    <property type="project" value="UniProtKB-UniRule"/>
</dbReference>
<reference evidence="20" key="1">
    <citation type="submission" date="2021-04" db="EMBL/GenBank/DDBJ databases">
        <authorList>
            <consortium name="Wellcome Sanger Institute Data Sharing"/>
        </authorList>
    </citation>
    <scope>NUCLEOTIDE SEQUENCE [LARGE SCALE GENOMIC DNA]</scope>
</reference>
<dbReference type="PROSITE" id="PS01046">
    <property type="entry name" value="LON_SER"/>
    <property type="match status" value="1"/>
</dbReference>
<keyword evidence="21" id="KW-1185">Reference proteome</keyword>
<dbReference type="Ensembl" id="ENSENLT00000001149.1">
    <property type="protein sequence ID" value="ENSENLP00000001009.1"/>
    <property type="gene ID" value="ENSENLG00000000556.1"/>
</dbReference>
<dbReference type="GO" id="GO:0003697">
    <property type="term" value="F:single-stranded DNA binding"/>
    <property type="evidence" value="ECO:0007669"/>
    <property type="project" value="TreeGrafter"/>
</dbReference>
<dbReference type="PANTHER" id="PTHR43718">
    <property type="entry name" value="LON PROTEASE"/>
    <property type="match status" value="1"/>
</dbReference>
<dbReference type="EC" id="3.4.21.53" evidence="11"/>
<feature type="binding site" evidence="11 14">
    <location>
        <begin position="491"/>
        <end position="498"/>
    </location>
    <ligand>
        <name>ATP</name>
        <dbReference type="ChEBI" id="CHEBI:30616"/>
    </ligand>
</feature>
<feature type="domain" description="Lon N-terminal" evidence="19">
    <location>
        <begin position="119"/>
        <end position="338"/>
    </location>
</feature>
<dbReference type="Gene3D" id="2.30.130.40">
    <property type="entry name" value="LON domain-like"/>
    <property type="match status" value="1"/>
</dbReference>
<evidence type="ECO:0000259" key="19">
    <source>
        <dbReference type="PROSITE" id="PS51787"/>
    </source>
</evidence>
<dbReference type="Gene3D" id="1.20.5.5270">
    <property type="match status" value="1"/>
</dbReference>
<dbReference type="GO" id="GO:0034599">
    <property type="term" value="P:cellular response to oxidative stress"/>
    <property type="evidence" value="ECO:0007669"/>
    <property type="project" value="UniProtKB-UniRule"/>
</dbReference>
<dbReference type="FunFam" id="2.30.130.40:FF:000004">
    <property type="entry name" value="Lon protease homolog, mitochondrial"/>
    <property type="match status" value="1"/>
</dbReference>
<comment type="subunit">
    <text evidence="11">Homohexamer or homoheptamer. Organized in a ring with a central cavity.</text>
</comment>
<comment type="function">
    <text evidence="11">ATP-dependent serine protease that mediates the selective degradation of misfolded, unassembled or oxidatively damaged polypeptides as well as certain short-lived regulatory proteins in the mitochondrial matrix. May also have a chaperone function in the assembly of inner membrane protein complexes. Participates in the regulation of mitochondrial gene expression and in the maintenance of the integrity of the mitochondrial genome. Binds to mitochondrial DNA in a site-specific manner.</text>
</comment>
<dbReference type="Gene3D" id="3.40.50.300">
    <property type="entry name" value="P-loop containing nucleotide triphosphate hydrolases"/>
    <property type="match status" value="1"/>
</dbReference>
<feature type="active site" evidence="11 13">
    <location>
        <position position="822"/>
    </location>
</feature>
<name>A0A665SWL8_ECHNA</name>
<evidence type="ECO:0000313" key="20">
    <source>
        <dbReference type="Ensembl" id="ENSENLP00000001009.1"/>
    </source>
</evidence>
<evidence type="ECO:0000259" key="18">
    <source>
        <dbReference type="PROSITE" id="PS51786"/>
    </source>
</evidence>
<dbReference type="Pfam" id="PF02190">
    <property type="entry name" value="LON_substr_bdg"/>
    <property type="match status" value="1"/>
</dbReference>
<evidence type="ECO:0000256" key="4">
    <source>
        <dbReference type="ARBA" id="ARBA00022801"/>
    </source>
</evidence>
<evidence type="ECO:0000256" key="8">
    <source>
        <dbReference type="ARBA" id="ARBA00023125"/>
    </source>
</evidence>
<comment type="similarity">
    <text evidence="11 12 15 16">Belongs to the peptidase S16 family.</text>
</comment>
<dbReference type="InterPro" id="IPR027065">
    <property type="entry name" value="Lon_Prtase"/>
</dbReference>
<evidence type="ECO:0000256" key="3">
    <source>
        <dbReference type="ARBA" id="ARBA00022741"/>
    </source>
</evidence>
<evidence type="ECO:0000256" key="5">
    <source>
        <dbReference type="ARBA" id="ARBA00022825"/>
    </source>
</evidence>
<dbReference type="HAMAP" id="MF_03120">
    <property type="entry name" value="lonm_euk"/>
    <property type="match status" value="1"/>
</dbReference>
<dbReference type="InterPro" id="IPR004815">
    <property type="entry name" value="Lon_bac/euk-typ"/>
</dbReference>
<dbReference type="InterPro" id="IPR008268">
    <property type="entry name" value="Peptidase_S16_AS"/>
</dbReference>
<dbReference type="InterPro" id="IPR014721">
    <property type="entry name" value="Ribsml_uS5_D2-typ_fold_subgr"/>
</dbReference>
<dbReference type="GO" id="GO:0016887">
    <property type="term" value="F:ATP hydrolysis activity"/>
    <property type="evidence" value="ECO:0007669"/>
    <property type="project" value="UniProtKB-UniRule"/>
</dbReference>
<evidence type="ECO:0000256" key="15">
    <source>
        <dbReference type="PROSITE-ProRule" id="PRU01122"/>
    </source>
</evidence>
<evidence type="ECO:0000256" key="12">
    <source>
        <dbReference type="PIRNR" id="PIRNR001174"/>
    </source>
</evidence>
<dbReference type="InterPro" id="IPR008269">
    <property type="entry name" value="Lon_proteolytic"/>
</dbReference>
<dbReference type="SUPFAM" id="SSF54211">
    <property type="entry name" value="Ribosomal protein S5 domain 2-like"/>
    <property type="match status" value="1"/>
</dbReference>
<feature type="domain" description="Lon proteolytic" evidence="18">
    <location>
        <begin position="727"/>
        <end position="916"/>
    </location>
</feature>
<evidence type="ECO:0000256" key="17">
    <source>
        <dbReference type="SAM" id="MobiDB-lite"/>
    </source>
</evidence>
<dbReference type="SMART" id="SM00382">
    <property type="entry name" value="AAA"/>
    <property type="match status" value="1"/>
</dbReference>
<dbReference type="GO" id="GO:0005759">
    <property type="term" value="C:mitochondrial matrix"/>
    <property type="evidence" value="ECO:0007669"/>
    <property type="project" value="UniProtKB-SubCell"/>
</dbReference>
<dbReference type="GO" id="GO:0007005">
    <property type="term" value="P:mitochondrion organization"/>
    <property type="evidence" value="ECO:0007669"/>
    <property type="project" value="TreeGrafter"/>
</dbReference>
<evidence type="ECO:0000256" key="14">
    <source>
        <dbReference type="PIRSR" id="PIRSR001174-2"/>
    </source>
</evidence>
<dbReference type="Proteomes" id="UP000472264">
    <property type="component" value="Chromosome 4"/>
</dbReference>
<dbReference type="FunFam" id="1.20.58.1480:FF:000002">
    <property type="entry name" value="Lon protease homolog, mitochondrial"/>
    <property type="match status" value="1"/>
</dbReference>
<dbReference type="SMART" id="SM00464">
    <property type="entry name" value="LON"/>
    <property type="match status" value="1"/>
</dbReference>
<dbReference type="InterPro" id="IPR003111">
    <property type="entry name" value="Lon_prtase_N"/>
</dbReference>
<comment type="catalytic activity">
    <reaction evidence="10 11">
        <text>Hydrolysis of proteins in presence of ATP.</text>
        <dbReference type="EC" id="3.4.21.53"/>
    </reaction>
</comment>
<dbReference type="Gene3D" id="1.10.8.60">
    <property type="match status" value="1"/>
</dbReference>
<dbReference type="FunFam" id="1.20.5.5270:FF:000001">
    <property type="entry name" value="Lon protease homolog, mitochondrial"/>
    <property type="match status" value="1"/>
</dbReference>
<dbReference type="CDD" id="cd19500">
    <property type="entry name" value="RecA-like_Lon"/>
    <property type="match status" value="1"/>
</dbReference>
<dbReference type="InterPro" id="IPR003959">
    <property type="entry name" value="ATPase_AAA_core"/>
</dbReference>
<keyword evidence="5 11" id="KW-0720">Serine protease</keyword>
<keyword evidence="7" id="KW-0809">Transit peptide</keyword>
<dbReference type="Pfam" id="PF00004">
    <property type="entry name" value="AAA"/>
    <property type="match status" value="1"/>
</dbReference>
<dbReference type="FunFam" id="1.10.8.60:FF:000043">
    <property type="entry name" value="Lon protease homolog, mitochondrial"/>
    <property type="match status" value="1"/>
</dbReference>
<dbReference type="InterPro" id="IPR054594">
    <property type="entry name" value="Lon_lid"/>
</dbReference>
<feature type="active site" evidence="11 13">
    <location>
        <position position="865"/>
    </location>
</feature>
<feature type="compositionally biased region" description="Gly residues" evidence="17">
    <location>
        <begin position="82"/>
        <end position="98"/>
    </location>
</feature>
<dbReference type="FunFam" id="3.30.230.10:FF:000015">
    <property type="entry name" value="Lon protease homolog, mitochondrial"/>
    <property type="match status" value="1"/>
</dbReference>
<evidence type="ECO:0000256" key="10">
    <source>
        <dbReference type="ARBA" id="ARBA00050665"/>
    </source>
</evidence>
<sequence length="919" mass="102233">MAAFMRIPCAARQLHRNLALVVKLNLPGVTLNPPTGTSHRWMRAGAVLRRQTDLLTPACRPYVVQDRMFGSGAAFSGEDGGDSAGSGGEEAGGDGGVPYGGTTMTALTPMMVPEVFPIVPLIAVSRNPVFPRFIKIIEVKNKELMELLRRKVRLAQPYAGVFLKKDDNNESDVVESLDAVYSTGTFVQIHEMQDLGDKLRMIVMGHRRLETQTDRQTHTHSDEADLSPELQTVPSSNILMVEVDNVQHEQFTVTEEVKALTAEIVKTIRDIIALNPLYRSSVLQMMQAGQRVVDNPIYLSDMGAALTGAESHELQDILEEINIPKRLYKALSLLKKEYELSKLQQRLGREVEEKIKQTHRKYLLQEQLKIIKKELGLEKEDKEAIEEKFRERLKDRTVPQHIMDVINEELNKLGLLDNHSSEFNVTRNYLDWLTSMPWGTNSEENLLLERAKEVLEEDHYGMDDVKKRILEFIAVSQLRGSTQGKILCFYGPPGVGKTSIARSIARALNRQYFRFSVGGMTDVAEIKGHRRTYVGAMPGKIIQCLKKTKTENPLVLIDEVDKMGRGYQGDPSSALLELLDPEQNANFLDHYLDVPVDLSKVLFICTANVTETIPEPLRDRMEMINVSGYVAQEKLAIAECYLVPQLRSLCGLTEEKASISSDALSLLIRQYCRESGVRNLQKQVEKVFRKVALRIVSGEQTAVTVTPDNLQDYVGKPIFTVDRMYDVTPPGVVMGLAWTAMGGSTLFIETSLRRPSGGAEAKEEGSLEVTGQLGSVMKESAKIASTFARAFLMSQEPDNHFLVNSHLHLHVPEGATPKDGPSAGCTIVTALLSLATKRPVRQNAAMTGEVSLTGKILPVGGIKEKTIAARRAGVTCIILPAENRKDFSDLPDYITEGLEVHFVDHYSQIYPVVFPQNPS</sequence>
<dbReference type="GO" id="GO:0043565">
    <property type="term" value="F:sequence-specific DNA binding"/>
    <property type="evidence" value="ECO:0007669"/>
    <property type="project" value="UniProtKB-UniRule"/>
</dbReference>
<evidence type="ECO:0000256" key="2">
    <source>
        <dbReference type="ARBA" id="ARBA00022670"/>
    </source>
</evidence>
<dbReference type="FunFam" id="3.40.50.300:FF:000021">
    <property type="entry name" value="Lon protease homolog"/>
    <property type="match status" value="1"/>
</dbReference>
<dbReference type="AlphaFoldDB" id="A0A665SWL8"/>
<dbReference type="Pfam" id="PF22667">
    <property type="entry name" value="Lon_lid"/>
    <property type="match status" value="1"/>
</dbReference>
<dbReference type="InterPro" id="IPR046336">
    <property type="entry name" value="Lon_prtase_N_sf"/>
</dbReference>
<dbReference type="GO" id="GO:0006515">
    <property type="term" value="P:protein quality control for misfolded or incompletely synthesized proteins"/>
    <property type="evidence" value="ECO:0007669"/>
    <property type="project" value="UniProtKB-UniRule"/>
</dbReference>
<organism evidence="20 21">
    <name type="scientific">Echeneis naucrates</name>
    <name type="common">Live sharksucker</name>
    <dbReference type="NCBI Taxonomy" id="173247"/>
    <lineage>
        <taxon>Eukaryota</taxon>
        <taxon>Metazoa</taxon>
        <taxon>Chordata</taxon>
        <taxon>Craniata</taxon>
        <taxon>Vertebrata</taxon>
        <taxon>Euteleostomi</taxon>
        <taxon>Actinopterygii</taxon>
        <taxon>Neopterygii</taxon>
        <taxon>Teleostei</taxon>
        <taxon>Neoteleostei</taxon>
        <taxon>Acanthomorphata</taxon>
        <taxon>Carangaria</taxon>
        <taxon>Carangiformes</taxon>
        <taxon>Echeneidae</taxon>
        <taxon>Echeneis</taxon>
    </lineage>
</organism>
<dbReference type="Pfam" id="PF05362">
    <property type="entry name" value="Lon_C"/>
    <property type="match status" value="1"/>
</dbReference>
<protein>
    <recommendedName>
        <fullName evidence="11">Lon protease homolog, mitochondrial</fullName>
        <ecNumber evidence="11">3.4.21.53</ecNumber>
    </recommendedName>
</protein>
<keyword evidence="8 11" id="KW-0238">DNA-binding</keyword>
<accession>A0A665SWL8</accession>
<dbReference type="GO" id="GO:0070407">
    <property type="term" value="P:oxidation-dependent protein catabolic process"/>
    <property type="evidence" value="ECO:0007669"/>
    <property type="project" value="UniProtKB-UniRule"/>
</dbReference>
<reference evidence="20" key="3">
    <citation type="submission" date="2025-09" db="UniProtKB">
        <authorList>
            <consortium name="Ensembl"/>
        </authorList>
    </citation>
    <scope>IDENTIFICATION</scope>
</reference>
<dbReference type="GO" id="GO:0005524">
    <property type="term" value="F:ATP binding"/>
    <property type="evidence" value="ECO:0007669"/>
    <property type="project" value="UniProtKB-UniRule"/>
</dbReference>
<evidence type="ECO:0000313" key="21">
    <source>
        <dbReference type="Proteomes" id="UP000472264"/>
    </source>
</evidence>
<dbReference type="PROSITE" id="PS51786">
    <property type="entry name" value="LON_PROTEOLYTIC"/>
    <property type="match status" value="1"/>
</dbReference>
<evidence type="ECO:0000256" key="13">
    <source>
        <dbReference type="PIRSR" id="PIRSR001174-1"/>
    </source>
</evidence>
<dbReference type="PIRSF" id="PIRSF001174">
    <property type="entry name" value="Lon_proteas"/>
    <property type="match status" value="1"/>
</dbReference>
<evidence type="ECO:0000256" key="7">
    <source>
        <dbReference type="ARBA" id="ARBA00022946"/>
    </source>
</evidence>
<dbReference type="Gene3D" id="1.20.58.1480">
    <property type="match status" value="1"/>
</dbReference>
<keyword evidence="2 11" id="KW-0645">Protease</keyword>
<evidence type="ECO:0000256" key="1">
    <source>
        <dbReference type="ARBA" id="ARBA00004305"/>
    </source>
</evidence>
<reference evidence="20" key="2">
    <citation type="submission" date="2025-08" db="UniProtKB">
        <authorList>
            <consortium name="Ensembl"/>
        </authorList>
    </citation>
    <scope>IDENTIFICATION</scope>
</reference>
<evidence type="ECO:0000256" key="16">
    <source>
        <dbReference type="RuleBase" id="RU000591"/>
    </source>
</evidence>
<dbReference type="Gene3D" id="3.30.230.10">
    <property type="match status" value="1"/>
</dbReference>
<dbReference type="SUPFAM" id="SSF52540">
    <property type="entry name" value="P-loop containing nucleoside triphosphate hydrolases"/>
    <property type="match status" value="1"/>
</dbReference>
<feature type="region of interest" description="Disordered" evidence="17">
    <location>
        <begin position="75"/>
        <end position="98"/>
    </location>
</feature>
<comment type="subcellular location">
    <subcellularLocation>
        <location evidence="1 11">Mitochondrion matrix</location>
    </subcellularLocation>
</comment>
<dbReference type="InterPro" id="IPR003593">
    <property type="entry name" value="AAA+_ATPase"/>
</dbReference>
<keyword evidence="6 11" id="KW-0067">ATP-binding</keyword>
<evidence type="ECO:0000256" key="9">
    <source>
        <dbReference type="ARBA" id="ARBA00023128"/>
    </source>
</evidence>
<dbReference type="PANTHER" id="PTHR43718:SF2">
    <property type="entry name" value="LON PROTEASE HOMOLOG, MITOCHONDRIAL"/>
    <property type="match status" value="1"/>
</dbReference>
<dbReference type="PROSITE" id="PS51787">
    <property type="entry name" value="LON_N"/>
    <property type="match status" value="1"/>
</dbReference>
<dbReference type="InterPro" id="IPR027417">
    <property type="entry name" value="P-loop_NTPase"/>
</dbReference>
<dbReference type="InterPro" id="IPR015947">
    <property type="entry name" value="PUA-like_sf"/>
</dbReference>
<dbReference type="SUPFAM" id="SSF88697">
    <property type="entry name" value="PUA domain-like"/>
    <property type="match status" value="1"/>
</dbReference>
<dbReference type="InterPro" id="IPR020568">
    <property type="entry name" value="Ribosomal_Su5_D2-typ_SF"/>
</dbReference>
<dbReference type="PRINTS" id="PR00830">
    <property type="entry name" value="ENDOLAPTASE"/>
</dbReference>
<dbReference type="NCBIfam" id="TIGR00763">
    <property type="entry name" value="lon"/>
    <property type="match status" value="1"/>
</dbReference>
<evidence type="ECO:0000256" key="11">
    <source>
        <dbReference type="HAMAP-Rule" id="MF_03120"/>
    </source>
</evidence>
<proteinExistence type="inferred from homology"/>
<gene>
    <name evidence="20" type="primary">lonp1</name>
    <name evidence="11" type="synonym">LONP1</name>
</gene>